<accession>A0A166CZG2</accession>
<keyword evidence="6 10" id="KW-0658">Purine biosynthesis</keyword>
<dbReference type="HAMAP" id="MF_01163">
    <property type="entry name" value="IMP_biosynth_PurP"/>
    <property type="match status" value="1"/>
</dbReference>
<evidence type="ECO:0000256" key="10">
    <source>
        <dbReference type="HAMAP-Rule" id="MF_01163"/>
    </source>
</evidence>
<dbReference type="UniPathway" id="UPA00074">
    <property type="reaction ID" value="UER00134"/>
</dbReference>
<keyword evidence="5 10" id="KW-0547">Nucleotide-binding</keyword>
<evidence type="ECO:0000256" key="7">
    <source>
        <dbReference type="ARBA" id="ARBA00022840"/>
    </source>
</evidence>
<dbReference type="GO" id="GO:0006189">
    <property type="term" value="P:'de novo' IMP biosynthetic process"/>
    <property type="evidence" value="ECO:0007669"/>
    <property type="project" value="UniProtKB-UniRule"/>
</dbReference>
<dbReference type="InterPro" id="IPR010672">
    <property type="entry name" value="IMP_biosynth_PurP_N"/>
</dbReference>
<evidence type="ECO:0000256" key="5">
    <source>
        <dbReference type="ARBA" id="ARBA00022741"/>
    </source>
</evidence>
<dbReference type="AlphaFoldDB" id="A0A166CZG2"/>
<dbReference type="GO" id="GO:0016879">
    <property type="term" value="F:ligase activity, forming carbon-nitrogen bonds"/>
    <property type="evidence" value="ECO:0007669"/>
    <property type="project" value="UniProtKB-UniRule"/>
</dbReference>
<comment type="similarity">
    <text evidence="10">Belongs to the phosphohexose mutase family.</text>
</comment>
<reference evidence="12 13" key="1">
    <citation type="submission" date="2016-04" db="EMBL/GenBank/DDBJ databases">
        <title>Genome sequence of Methanobrevibacter cuticularis DSM 11139.</title>
        <authorList>
            <person name="Poehlein A."/>
            <person name="Seedorf H."/>
            <person name="Daniel R."/>
        </authorList>
    </citation>
    <scope>NUCLEOTIDE SEQUENCE [LARGE SCALE GENOMIC DNA]</scope>
    <source>
        <strain evidence="12 13">DSM 11139</strain>
    </source>
</reference>
<feature type="binding site" evidence="10">
    <location>
        <position position="260"/>
    </location>
    <ligand>
        <name>5-amino-1-(5-phospho-beta-D-ribosyl)imidazole-4-carboxamide</name>
        <dbReference type="ChEBI" id="CHEBI:58475"/>
    </ligand>
</feature>
<dbReference type="InterPro" id="IPR023656">
    <property type="entry name" value="IMP_biosynth_PurP"/>
</dbReference>
<dbReference type="EMBL" id="LWMW01000135">
    <property type="protein sequence ID" value="KZX15034.1"/>
    <property type="molecule type" value="Genomic_DNA"/>
</dbReference>
<feature type="binding site" evidence="10">
    <location>
        <position position="96"/>
    </location>
    <ligand>
        <name>5-amino-1-(5-phospho-beta-D-ribosyl)imidazole-4-carboxamide</name>
        <dbReference type="ChEBI" id="CHEBI:58475"/>
    </ligand>
</feature>
<dbReference type="PIRSF" id="PIRSF004602">
    <property type="entry name" value="ATPgrasp_PurP"/>
    <property type="match status" value="1"/>
</dbReference>
<dbReference type="RefSeq" id="WP_067260307.1">
    <property type="nucleotide sequence ID" value="NZ_LWMW01000135.1"/>
</dbReference>
<proteinExistence type="inferred from homology"/>
<dbReference type="STRING" id="47311.MBCUT_17680"/>
<evidence type="ECO:0000256" key="2">
    <source>
        <dbReference type="ARBA" id="ARBA00001946"/>
    </source>
</evidence>
<gene>
    <name evidence="10" type="primary">purP</name>
    <name evidence="12" type="ORF">MBCUT_17680</name>
</gene>
<evidence type="ECO:0000256" key="8">
    <source>
        <dbReference type="ARBA" id="ARBA00022842"/>
    </source>
</evidence>
<dbReference type="InterPro" id="IPR011761">
    <property type="entry name" value="ATP-grasp"/>
</dbReference>
<dbReference type="GO" id="GO:0000287">
    <property type="term" value="F:magnesium ion binding"/>
    <property type="evidence" value="ECO:0007669"/>
    <property type="project" value="InterPro"/>
</dbReference>
<dbReference type="Proteomes" id="UP000077275">
    <property type="component" value="Unassembled WGS sequence"/>
</dbReference>
<keyword evidence="8" id="KW-0460">Magnesium</keyword>
<evidence type="ECO:0000256" key="6">
    <source>
        <dbReference type="ARBA" id="ARBA00022755"/>
    </source>
</evidence>
<evidence type="ECO:0000313" key="12">
    <source>
        <dbReference type="EMBL" id="KZX15034.1"/>
    </source>
</evidence>
<evidence type="ECO:0000256" key="1">
    <source>
        <dbReference type="ARBA" id="ARBA00001936"/>
    </source>
</evidence>
<comment type="cofactor">
    <cofactor evidence="1">
        <name>Mn(2+)</name>
        <dbReference type="ChEBI" id="CHEBI:29035"/>
    </cofactor>
</comment>
<dbReference type="EC" id="6.3.4.23" evidence="10"/>
<comment type="cofactor">
    <cofactor evidence="2">
        <name>Mg(2+)</name>
        <dbReference type="ChEBI" id="CHEBI:18420"/>
    </cofactor>
</comment>
<dbReference type="Pfam" id="PF06973">
    <property type="entry name" value="DUF1297"/>
    <property type="match status" value="1"/>
</dbReference>
<dbReference type="Gene3D" id="3.30.470.20">
    <property type="entry name" value="ATP-grasp fold, B domain"/>
    <property type="match status" value="1"/>
</dbReference>
<dbReference type="OrthoDB" id="98133at2157"/>
<keyword evidence="3 10" id="KW-0436">Ligase</keyword>
<organism evidence="12 13">
    <name type="scientific">Methanobrevibacter cuticularis</name>
    <dbReference type="NCBI Taxonomy" id="47311"/>
    <lineage>
        <taxon>Archaea</taxon>
        <taxon>Methanobacteriati</taxon>
        <taxon>Methanobacteriota</taxon>
        <taxon>Methanomada group</taxon>
        <taxon>Methanobacteria</taxon>
        <taxon>Methanobacteriales</taxon>
        <taxon>Methanobacteriaceae</taxon>
        <taxon>Methanobrevibacter</taxon>
    </lineage>
</organism>
<dbReference type="Pfam" id="PF06849">
    <property type="entry name" value="DUF1246"/>
    <property type="match status" value="1"/>
</dbReference>
<keyword evidence="4" id="KW-0479">Metal-binding</keyword>
<keyword evidence="9" id="KW-0464">Manganese</keyword>
<dbReference type="PANTHER" id="PTHR38147">
    <property type="entry name" value="5-FORMAMINOIMIDAZOLE-4-CARBOXAMIDE-1-(BETA)-D-RIBOFURANOSYL 5'-MONOPHOSPHATE SYNTHETASE-RELATED"/>
    <property type="match status" value="1"/>
</dbReference>
<dbReference type="SUPFAM" id="SSF56059">
    <property type="entry name" value="Glutathione synthetase ATP-binding domain-like"/>
    <property type="match status" value="1"/>
</dbReference>
<name>A0A166CZG2_9EURY</name>
<dbReference type="Gene3D" id="3.30.1490.20">
    <property type="entry name" value="ATP-grasp fold, A domain"/>
    <property type="match status" value="1"/>
</dbReference>
<feature type="binding site" evidence="10">
    <location>
        <position position="232"/>
    </location>
    <ligand>
        <name>ATP</name>
        <dbReference type="ChEBI" id="CHEBI:30616"/>
    </ligand>
</feature>
<comment type="catalytic activity">
    <reaction evidence="10">
        <text>5-amino-1-(5-phospho-beta-D-ribosyl)imidazole-4-carboxamide + formate + ATP = 5-formamido-1-(5-phospho-D-ribosyl)imidazole-4-carboxamide + ADP + phosphate</text>
        <dbReference type="Rhea" id="RHEA:24836"/>
        <dbReference type="ChEBI" id="CHEBI:15740"/>
        <dbReference type="ChEBI" id="CHEBI:30616"/>
        <dbReference type="ChEBI" id="CHEBI:43474"/>
        <dbReference type="ChEBI" id="CHEBI:58467"/>
        <dbReference type="ChEBI" id="CHEBI:58475"/>
        <dbReference type="ChEBI" id="CHEBI:456216"/>
        <dbReference type="EC" id="6.3.4.23"/>
    </reaction>
</comment>
<dbReference type="PROSITE" id="PS50975">
    <property type="entry name" value="ATP_GRASP"/>
    <property type="match status" value="1"/>
</dbReference>
<dbReference type="PANTHER" id="PTHR38147:SF2">
    <property type="entry name" value="5-FORMAMINOIMIDAZOLE-4-CARBOXAMIDE-1-(BETA)-D-RIBOFURANOSYL 5'-MONOPHOSPHATE SYNTHETASE"/>
    <property type="match status" value="1"/>
</dbReference>
<dbReference type="InterPro" id="IPR016185">
    <property type="entry name" value="PreATP-grasp_dom_sf"/>
</dbReference>
<dbReference type="SUPFAM" id="SSF52440">
    <property type="entry name" value="PreATP-grasp domain"/>
    <property type="match status" value="1"/>
</dbReference>
<dbReference type="InterPro" id="IPR013815">
    <property type="entry name" value="ATP_grasp_subdomain_1"/>
</dbReference>
<keyword evidence="13" id="KW-1185">Reference proteome</keyword>
<dbReference type="NCBIfam" id="NF009780">
    <property type="entry name" value="PRK13278.1-5"/>
    <property type="match status" value="1"/>
</dbReference>
<evidence type="ECO:0000256" key="4">
    <source>
        <dbReference type="ARBA" id="ARBA00022723"/>
    </source>
</evidence>
<comment type="function">
    <text evidence="10">Catalyzes the ATP- and formate-dependent formylation of 5-aminoimidazole-4-carboxamide-1-beta-d-ribofuranosyl 5'-monophosphate (AICAR) to 5-formaminoimidazole-4-carboxamide-1-beta-d-ribofuranosyl 5'-monophosphate (FAICAR) in the absence of folates.</text>
</comment>
<dbReference type="InterPro" id="IPR009720">
    <property type="entry name" value="IMP_biosynth_PurP_C"/>
</dbReference>
<feature type="binding site" evidence="10">
    <location>
        <position position="29"/>
    </location>
    <ligand>
        <name>5-amino-1-(5-phospho-beta-D-ribosyl)imidazole-4-carboxamide</name>
        <dbReference type="ChEBI" id="CHEBI:58475"/>
    </ligand>
</feature>
<sequence>MGNIQKQEILDILDNYNKDEITIATLGSHTSLHILNGAKKEGFRTAIVCEKGRDIPYKRFGVADEYIIVDEFKDIVDDDVQEKLRNMNAIVIPHGSFVAYAGLDRVEDDFNVPMFGNRDILRWEAERDLERQLLIENDIRIPYKYDTPSDIDRTVMVKFPGARGGRGYFVASSPEEFNKKIEAMKARNWIEDSDVAQAHIEEYVTGCNYCIHYFYSALNDEVELMGIDSRYESSIDGLVRMPAKDQLDVDFDPSYVITGNHPVVMRESLLPQVFEIGDKLVKSAAKLVSPGMNGPFCMQTLVNDNLEVIVFEISARTDGGTNTFMNGSSYSYLKYGEAMSMGRRIALEIKTALEKGGLEKIIT</sequence>
<dbReference type="GO" id="GO:0005524">
    <property type="term" value="F:ATP binding"/>
    <property type="evidence" value="ECO:0007669"/>
    <property type="project" value="UniProtKB-UniRule"/>
</dbReference>
<evidence type="ECO:0000259" key="11">
    <source>
        <dbReference type="PROSITE" id="PS50975"/>
    </source>
</evidence>
<evidence type="ECO:0000256" key="3">
    <source>
        <dbReference type="ARBA" id="ARBA00022598"/>
    </source>
</evidence>
<comment type="caution">
    <text evidence="12">The sequence shown here is derived from an EMBL/GenBank/DDBJ whole genome shotgun (WGS) entry which is preliminary data.</text>
</comment>
<dbReference type="PATRIC" id="fig|47311.3.peg.1921"/>
<comment type="pathway">
    <text evidence="10">Purine metabolism; IMP biosynthesis via de novo pathway; 5-formamido-1-(5-phospho-D-ribosyl)imidazole-4-carboxamide from 5-amino-1-(5-phospho-D-ribosyl)imidazole-4-carboxamide (formate route): step 1/1.</text>
</comment>
<feature type="domain" description="ATP-grasp" evidence="11">
    <location>
        <begin position="118"/>
        <end position="354"/>
    </location>
</feature>
<evidence type="ECO:0000256" key="9">
    <source>
        <dbReference type="ARBA" id="ARBA00023211"/>
    </source>
</evidence>
<keyword evidence="7 10" id="KW-0067">ATP-binding</keyword>
<protein>
    <recommendedName>
        <fullName evidence="10">5-formaminoimidazole-4-carboxamide-1-(beta)-D-ribofuranosyl 5'-monophosphate synthetase</fullName>
        <ecNumber evidence="10">6.3.4.23</ecNumber>
    </recommendedName>
    <alternativeName>
        <fullName evidence="10">5-aminoimidazole-4-carboxamide-1-beta-D-ribofuranosyl 5'-monophosphate--formate ligase</fullName>
    </alternativeName>
</protein>
<dbReference type="Gene3D" id="3.40.50.20">
    <property type="match status" value="1"/>
</dbReference>
<evidence type="ECO:0000313" key="13">
    <source>
        <dbReference type="Proteomes" id="UP000077275"/>
    </source>
</evidence>